<evidence type="ECO:0000256" key="5">
    <source>
        <dbReference type="ARBA" id="ARBA00023136"/>
    </source>
</evidence>
<comment type="caution">
    <text evidence="9">The sequence shown here is derived from an EMBL/GenBank/DDBJ whole genome shotgun (WGS) entry which is preliminary data.</text>
</comment>
<dbReference type="Pfam" id="PF00482">
    <property type="entry name" value="T2SSF"/>
    <property type="match status" value="1"/>
</dbReference>
<protein>
    <submittedName>
        <fullName evidence="9">Uncharacterized protein</fullName>
    </submittedName>
</protein>
<keyword evidence="4 6" id="KW-1133">Transmembrane helix</keyword>
<keyword evidence="2" id="KW-1003">Cell membrane</keyword>
<dbReference type="GO" id="GO:0005886">
    <property type="term" value="C:plasma membrane"/>
    <property type="evidence" value="ECO:0007669"/>
    <property type="project" value="UniProtKB-SubCell"/>
</dbReference>
<dbReference type="Proteomes" id="UP000037397">
    <property type="component" value="Unassembled WGS sequence"/>
</dbReference>
<feature type="domain" description="DUF5936" evidence="8">
    <location>
        <begin position="12"/>
        <end position="138"/>
    </location>
</feature>
<dbReference type="EMBL" id="LAIR01000002">
    <property type="protein sequence ID" value="KNX38353.1"/>
    <property type="molecule type" value="Genomic_DNA"/>
</dbReference>
<name>A0A0L6CLE7_9MICO</name>
<keyword evidence="5 6" id="KW-0472">Membrane</keyword>
<evidence type="ECO:0000259" key="7">
    <source>
        <dbReference type="Pfam" id="PF00482"/>
    </source>
</evidence>
<proteinExistence type="predicted"/>
<dbReference type="Gene3D" id="1.20.81.30">
    <property type="entry name" value="Type II secretion system (T2SS), domain F"/>
    <property type="match status" value="1"/>
</dbReference>
<dbReference type="Pfam" id="PF19359">
    <property type="entry name" value="DUF5936"/>
    <property type="match status" value="1"/>
</dbReference>
<evidence type="ECO:0000313" key="10">
    <source>
        <dbReference type="Proteomes" id="UP000037397"/>
    </source>
</evidence>
<keyword evidence="3 6" id="KW-0812">Transmembrane</keyword>
<evidence type="ECO:0000259" key="8">
    <source>
        <dbReference type="Pfam" id="PF19359"/>
    </source>
</evidence>
<evidence type="ECO:0000256" key="2">
    <source>
        <dbReference type="ARBA" id="ARBA00022475"/>
    </source>
</evidence>
<sequence length="294" mass="32158">MLLLIPTVAMCVVIVAMYGFRQLKSTGLEEAELYFADGDDHIERPSRVAEVVDRLGVRFQRSLLNLYGPRRLAGLERRLDHAGRPEGLSVRDFVRRQAGFFVIGAVSAVFFALAGQLLLGGLCLLLFGCWMEFWLRSVGRKRQAAVARELPDLLDVLAVTVSAGLSLQAALQRVADAAPTALAEEVQRVLEDMRLGMSRRTAFAALRRRNTAPAIESWVTAMQQAEELGTPLSEALRDIAGEVRRARAQEVRKAAAKAAPKVSLVVTIFVVPAALLLILASFVLSQIDILKGVL</sequence>
<gene>
    <name evidence="9" type="ORF">VV01_16290</name>
</gene>
<reference evidence="10" key="1">
    <citation type="submission" date="2015-03" db="EMBL/GenBank/DDBJ databases">
        <title>Luteipulveratus halotolerans sp. nov., a novel actinobacterium (Dermacoccaceae) from Sarawak, Malaysia.</title>
        <authorList>
            <person name="Juboi H."/>
            <person name="Basik A."/>
            <person name="Shamsul S.S."/>
            <person name="Arnold P."/>
            <person name="Schmitt E.K."/>
            <person name="Sanglier J.-J."/>
            <person name="Yeo T."/>
        </authorList>
    </citation>
    <scope>NUCLEOTIDE SEQUENCE [LARGE SCALE GENOMIC DNA]</scope>
    <source>
        <strain evidence="10">C296001</strain>
    </source>
</reference>
<feature type="transmembrane region" description="Helical" evidence="6">
    <location>
        <begin position="98"/>
        <end position="131"/>
    </location>
</feature>
<evidence type="ECO:0000256" key="6">
    <source>
        <dbReference type="SAM" id="Phobius"/>
    </source>
</evidence>
<feature type="transmembrane region" description="Helical" evidence="6">
    <location>
        <begin position="262"/>
        <end position="284"/>
    </location>
</feature>
<accession>A0A0L6CLE7</accession>
<dbReference type="STRING" id="1631356.VV01_16290"/>
<evidence type="ECO:0000256" key="1">
    <source>
        <dbReference type="ARBA" id="ARBA00004651"/>
    </source>
</evidence>
<dbReference type="AlphaFoldDB" id="A0A0L6CLE7"/>
<dbReference type="RefSeq" id="WP_050670797.1">
    <property type="nucleotide sequence ID" value="NZ_LAIR01000002.1"/>
</dbReference>
<dbReference type="OrthoDB" id="3362351at2"/>
<dbReference type="InterPro" id="IPR018076">
    <property type="entry name" value="T2SS_GspF_dom"/>
</dbReference>
<evidence type="ECO:0000256" key="4">
    <source>
        <dbReference type="ARBA" id="ARBA00022989"/>
    </source>
</evidence>
<dbReference type="PANTHER" id="PTHR35007:SF2">
    <property type="entry name" value="PILUS ASSEMBLE PROTEIN"/>
    <property type="match status" value="1"/>
</dbReference>
<organism evidence="9 10">
    <name type="scientific">Luteipulveratus halotolerans</name>
    <dbReference type="NCBI Taxonomy" id="1631356"/>
    <lineage>
        <taxon>Bacteria</taxon>
        <taxon>Bacillati</taxon>
        <taxon>Actinomycetota</taxon>
        <taxon>Actinomycetes</taxon>
        <taxon>Micrococcales</taxon>
        <taxon>Dermacoccaceae</taxon>
        <taxon>Luteipulveratus</taxon>
    </lineage>
</organism>
<dbReference type="InterPro" id="IPR042094">
    <property type="entry name" value="T2SS_GspF_sf"/>
</dbReference>
<dbReference type="InterPro" id="IPR045980">
    <property type="entry name" value="DUF5936"/>
</dbReference>
<dbReference type="PANTHER" id="PTHR35007">
    <property type="entry name" value="INTEGRAL MEMBRANE PROTEIN-RELATED"/>
    <property type="match status" value="1"/>
</dbReference>
<comment type="subcellular location">
    <subcellularLocation>
        <location evidence="1">Cell membrane</location>
        <topology evidence="1">Multi-pass membrane protein</topology>
    </subcellularLocation>
</comment>
<feature type="domain" description="Type II secretion system protein GspF" evidence="7">
    <location>
        <begin position="154"/>
        <end position="279"/>
    </location>
</feature>
<evidence type="ECO:0000256" key="3">
    <source>
        <dbReference type="ARBA" id="ARBA00022692"/>
    </source>
</evidence>
<evidence type="ECO:0000313" key="9">
    <source>
        <dbReference type="EMBL" id="KNX38353.1"/>
    </source>
</evidence>
<keyword evidence="10" id="KW-1185">Reference proteome</keyword>